<feature type="transmembrane region" description="Helical" evidence="7">
    <location>
        <begin position="394"/>
        <end position="415"/>
    </location>
</feature>
<keyword evidence="2 7" id="KW-0812">Transmembrane</keyword>
<name>A0A383V651_TETOB</name>
<evidence type="ECO:0000313" key="9">
    <source>
        <dbReference type="EMBL" id="SZX60443.1"/>
    </source>
</evidence>
<protein>
    <recommendedName>
        <fullName evidence="8">Major facilitator superfamily (MFS) profile domain-containing protein</fullName>
    </recommendedName>
</protein>
<evidence type="ECO:0000256" key="6">
    <source>
        <dbReference type="SAM" id="MobiDB-lite"/>
    </source>
</evidence>
<dbReference type="GO" id="GO:0016020">
    <property type="term" value="C:membrane"/>
    <property type="evidence" value="ECO:0007669"/>
    <property type="project" value="UniProtKB-SubCell"/>
</dbReference>
<feature type="transmembrane region" description="Helical" evidence="7">
    <location>
        <begin position="172"/>
        <end position="196"/>
    </location>
</feature>
<keyword evidence="3 7" id="KW-1133">Transmembrane helix</keyword>
<evidence type="ECO:0000259" key="8">
    <source>
        <dbReference type="PROSITE" id="PS50850"/>
    </source>
</evidence>
<dbReference type="InterPro" id="IPR036259">
    <property type="entry name" value="MFS_trans_sf"/>
</dbReference>
<feature type="compositionally biased region" description="Low complexity" evidence="6">
    <location>
        <begin position="326"/>
        <end position="336"/>
    </location>
</feature>
<comment type="similarity">
    <text evidence="5">Belongs to the major facilitator superfamily. Sodium/anion cotransporter (TC 2.A.1.14) family.</text>
</comment>
<comment type="subcellular location">
    <subcellularLocation>
        <location evidence="1">Membrane</location>
        <topology evidence="1">Multi-pass membrane protein</topology>
    </subcellularLocation>
</comment>
<dbReference type="InterPro" id="IPR050382">
    <property type="entry name" value="MFS_Na/Anion_cotransporter"/>
</dbReference>
<evidence type="ECO:0000313" key="10">
    <source>
        <dbReference type="Proteomes" id="UP000256970"/>
    </source>
</evidence>
<evidence type="ECO:0000256" key="4">
    <source>
        <dbReference type="ARBA" id="ARBA00023136"/>
    </source>
</evidence>
<feature type="compositionally biased region" description="Polar residues" evidence="6">
    <location>
        <begin position="316"/>
        <end position="325"/>
    </location>
</feature>
<dbReference type="PANTHER" id="PTHR11662">
    <property type="entry name" value="SOLUTE CARRIER FAMILY 17"/>
    <property type="match status" value="1"/>
</dbReference>
<dbReference type="Pfam" id="PF07690">
    <property type="entry name" value="MFS_1"/>
    <property type="match status" value="1"/>
</dbReference>
<dbReference type="AlphaFoldDB" id="A0A383V651"/>
<dbReference type="STRING" id="3088.A0A383V651"/>
<feature type="transmembrane region" description="Helical" evidence="7">
    <location>
        <begin position="352"/>
        <end position="374"/>
    </location>
</feature>
<feature type="region of interest" description="Disordered" evidence="6">
    <location>
        <begin position="316"/>
        <end position="337"/>
    </location>
</feature>
<keyword evidence="4 7" id="KW-0472">Membrane</keyword>
<feature type="transmembrane region" description="Helical" evidence="7">
    <location>
        <begin position="274"/>
        <end position="293"/>
    </location>
</feature>
<feature type="transmembrane region" description="Helical" evidence="7">
    <location>
        <begin position="427"/>
        <end position="445"/>
    </location>
</feature>
<feature type="transmembrane region" description="Helical" evidence="7">
    <location>
        <begin position="451"/>
        <end position="474"/>
    </location>
</feature>
<feature type="domain" description="Major facilitator superfamily (MFS) profile" evidence="8">
    <location>
        <begin position="111"/>
        <end position="541"/>
    </location>
</feature>
<proteinExistence type="inferred from homology"/>
<sequence>MSAAAAALGGRHCSAFSSSKCNTKHRSHVISAASALHVRQSVASRHAPGVLPWQQQQQHYFSSSLHHSGLQISSQQQRSAKPRHTVVASASAAAAPGSGDAEVGGAWFSRVVLPLALVLLVCNMDRICLSVAILPMAQEFGWPATVQGLIQSAFLWGYTATQLLGGHLADKFGGRAVIGFGVAWFSIASLLLPAALSPAVAAAGMTLPAVLLARMCVGLGEGVALPSMSNMVAAHVPASAKARALGMSFTGFHSGNLVGLVLSPLILVTFGWKALFYTFGLLGLPLMAVWLAIAPKPNKAAAAAAAAGGDSTAEALQQQQQGADASNSSSSSSSSSGKGEAVSVWQLLSHRATWAIIVVNIVNHWGYFIYLNWMPSYFSKALGFDLRSSSFLSLVPWLVMAVGSSAAGFLADNLIAAGNSVTFVRKAVQSVSMLVPAIALLFLSNPTISPAAAVTAMTLALGVTSLGQAGFVANMSDIAPEQAGQMFGLCNTFGCLSGILGVLSVGFIVELTGSFAPVFQMTAAMYVVAVVCWNLLCTGERVF</sequence>
<evidence type="ECO:0000256" key="3">
    <source>
        <dbReference type="ARBA" id="ARBA00022989"/>
    </source>
</evidence>
<dbReference type="PANTHER" id="PTHR11662:SF399">
    <property type="entry name" value="FI19708P1-RELATED"/>
    <property type="match status" value="1"/>
</dbReference>
<organism evidence="9 10">
    <name type="scientific">Tetradesmus obliquus</name>
    <name type="common">Green alga</name>
    <name type="synonym">Acutodesmus obliquus</name>
    <dbReference type="NCBI Taxonomy" id="3088"/>
    <lineage>
        <taxon>Eukaryota</taxon>
        <taxon>Viridiplantae</taxon>
        <taxon>Chlorophyta</taxon>
        <taxon>core chlorophytes</taxon>
        <taxon>Chlorophyceae</taxon>
        <taxon>CS clade</taxon>
        <taxon>Sphaeropleales</taxon>
        <taxon>Scenedesmaceae</taxon>
        <taxon>Tetradesmus</taxon>
    </lineage>
</organism>
<evidence type="ECO:0000256" key="5">
    <source>
        <dbReference type="ARBA" id="ARBA00024362"/>
    </source>
</evidence>
<gene>
    <name evidence="9" type="ORF">BQ4739_LOCUS989</name>
</gene>
<dbReference type="GO" id="GO:0005315">
    <property type="term" value="F:phosphate transmembrane transporter activity"/>
    <property type="evidence" value="ECO:0007669"/>
    <property type="project" value="TreeGrafter"/>
</dbReference>
<feature type="transmembrane region" description="Helical" evidence="7">
    <location>
        <begin position="515"/>
        <end position="536"/>
    </location>
</feature>
<keyword evidence="10" id="KW-1185">Reference proteome</keyword>
<dbReference type="EMBL" id="FNXT01000067">
    <property type="protein sequence ID" value="SZX60443.1"/>
    <property type="molecule type" value="Genomic_DNA"/>
</dbReference>
<dbReference type="Proteomes" id="UP000256970">
    <property type="component" value="Unassembled WGS sequence"/>
</dbReference>
<accession>A0A383V651</accession>
<evidence type="ECO:0000256" key="7">
    <source>
        <dbReference type="SAM" id="Phobius"/>
    </source>
</evidence>
<evidence type="ECO:0000256" key="1">
    <source>
        <dbReference type="ARBA" id="ARBA00004141"/>
    </source>
</evidence>
<dbReference type="FunFam" id="1.20.1250.20:FF:000058">
    <property type="entry name" value="ascorbate transporter, chloroplastic isoform X1"/>
    <property type="match status" value="1"/>
</dbReference>
<dbReference type="Gene3D" id="1.20.1250.20">
    <property type="entry name" value="MFS general substrate transporter like domains"/>
    <property type="match status" value="2"/>
</dbReference>
<dbReference type="GO" id="GO:0009536">
    <property type="term" value="C:plastid"/>
    <property type="evidence" value="ECO:0007669"/>
    <property type="project" value="TreeGrafter"/>
</dbReference>
<feature type="transmembrane region" description="Helical" evidence="7">
    <location>
        <begin position="245"/>
        <end position="268"/>
    </location>
</feature>
<dbReference type="InterPro" id="IPR020846">
    <property type="entry name" value="MFS_dom"/>
</dbReference>
<evidence type="ECO:0000256" key="2">
    <source>
        <dbReference type="ARBA" id="ARBA00022692"/>
    </source>
</evidence>
<feature type="transmembrane region" description="Helical" evidence="7">
    <location>
        <begin position="486"/>
        <end position="509"/>
    </location>
</feature>
<dbReference type="SUPFAM" id="SSF103473">
    <property type="entry name" value="MFS general substrate transporter"/>
    <property type="match status" value="1"/>
</dbReference>
<dbReference type="InterPro" id="IPR011701">
    <property type="entry name" value="MFS"/>
</dbReference>
<reference evidence="9 10" key="1">
    <citation type="submission" date="2016-10" db="EMBL/GenBank/DDBJ databases">
        <authorList>
            <person name="Cai Z."/>
        </authorList>
    </citation>
    <scope>NUCLEOTIDE SEQUENCE [LARGE SCALE GENOMIC DNA]</scope>
</reference>
<dbReference type="PROSITE" id="PS50850">
    <property type="entry name" value="MFS"/>
    <property type="match status" value="1"/>
</dbReference>